<dbReference type="AlphaFoldDB" id="A6DLH6"/>
<dbReference type="EMBL" id="ABCK01000009">
    <property type="protein sequence ID" value="EDM27431.1"/>
    <property type="molecule type" value="Genomic_DNA"/>
</dbReference>
<organism evidence="1 2">
    <name type="scientific">Lentisphaera araneosa HTCC2155</name>
    <dbReference type="NCBI Taxonomy" id="313628"/>
    <lineage>
        <taxon>Bacteria</taxon>
        <taxon>Pseudomonadati</taxon>
        <taxon>Lentisphaerota</taxon>
        <taxon>Lentisphaeria</taxon>
        <taxon>Lentisphaerales</taxon>
        <taxon>Lentisphaeraceae</taxon>
        <taxon>Lentisphaera</taxon>
    </lineage>
</organism>
<reference evidence="1 2" key="1">
    <citation type="journal article" date="2010" name="J. Bacteriol.">
        <title>Genome sequence of Lentisphaera araneosa HTCC2155T, the type species of the order Lentisphaerales in the phylum Lentisphaerae.</title>
        <authorList>
            <person name="Thrash J.C."/>
            <person name="Cho J.C."/>
            <person name="Vergin K.L."/>
            <person name="Morris R.M."/>
            <person name="Giovannoni S.J."/>
        </authorList>
    </citation>
    <scope>NUCLEOTIDE SEQUENCE [LARGE SCALE GENOMIC DNA]</scope>
    <source>
        <strain evidence="1 2">HTCC2155</strain>
    </source>
</reference>
<dbReference type="RefSeq" id="WP_007278736.1">
    <property type="nucleotide sequence ID" value="NZ_ABCK01000009.1"/>
</dbReference>
<evidence type="ECO:0000313" key="1">
    <source>
        <dbReference type="EMBL" id="EDM27431.1"/>
    </source>
</evidence>
<gene>
    <name evidence="1" type="ORF">LNTAR_04946</name>
</gene>
<accession>A6DLH6</accession>
<dbReference type="OrthoDB" id="1682165at2"/>
<protein>
    <submittedName>
        <fullName evidence="1">Uncharacterized protein</fullName>
    </submittedName>
</protein>
<comment type="caution">
    <text evidence="1">The sequence shown here is derived from an EMBL/GenBank/DDBJ whole genome shotgun (WGS) entry which is preliminary data.</text>
</comment>
<keyword evidence="2" id="KW-1185">Reference proteome</keyword>
<name>A6DLH6_9BACT</name>
<sequence length="136" mass="15961">MSEKPTVLIERLSRYVDDLLKAKQVNNRSSMKGRTQMIMTVLDKLREIYKNKPFSKELVAQIQENKKRANLLLPTTSSNYFNNCWDCLIKRGEKVIIDKRVDTVCKSCGWVQCHKCGACKDPKYGRCKNREYFHDH</sequence>
<proteinExistence type="predicted"/>
<evidence type="ECO:0000313" key="2">
    <source>
        <dbReference type="Proteomes" id="UP000004947"/>
    </source>
</evidence>
<dbReference type="Proteomes" id="UP000004947">
    <property type="component" value="Unassembled WGS sequence"/>
</dbReference>